<dbReference type="Gene3D" id="3.40.50.12580">
    <property type="match status" value="1"/>
</dbReference>
<dbReference type="GeneID" id="72777878"/>
<dbReference type="GO" id="GO:0005886">
    <property type="term" value="C:plasma membrane"/>
    <property type="evidence" value="ECO:0007669"/>
    <property type="project" value="UniProtKB-SubCell"/>
</dbReference>
<keyword evidence="5" id="KW-0777">Teichoic acid biosynthesis</keyword>
<evidence type="ECO:0000313" key="8">
    <source>
        <dbReference type="EMBL" id="USG99097.1"/>
    </source>
</evidence>
<feature type="transmembrane region" description="Helical" evidence="7">
    <location>
        <begin position="17"/>
        <end position="36"/>
    </location>
</feature>
<sequence length="407" mass="48937">MKWGIFHRVIGLFPQRFKFFVVFVGSHLLAVISILIPKDSKRIMLISYPSFAGNMRYIYERMKELEQFRDYKFIWPVENKGVFGKRENTKFVMYGTVEYLWQLLRSKYIFSSQRIPYWKAKNQIGVMIWHAVPGKRGFWFDKRYQSWVGRLILKSTLRKIDYVVATSEFTKVLFSAIFHIHPEKILVLGMPRCDALFKEKGEALKRLESLLGSKIKNRRIVFYLPTFRDYDRRVTQELFTNLVKDQKFREYLEQRKALFIFKPHPHDEVFVKKYSDEYIRVITNHELMEAGLTLYDILPAADILVTDYSSVFRDYLLLNRPVIFYIPDKKKYCETRGLVLEPFELWTPGDKAKTVEELLKALDEAFENPKKWEKERLWLRDLFFKYKDDRSSDRVIEYFWPLSSVKK</sequence>
<dbReference type="Pfam" id="PF04464">
    <property type="entry name" value="Glyphos_transf"/>
    <property type="match status" value="1"/>
</dbReference>
<gene>
    <name evidence="8" type="ORF">K1720_05985</name>
</gene>
<proteinExistence type="inferred from homology"/>
<organism evidence="8 9">
    <name type="scientific">Thermococcus argininiproducens</name>
    <dbReference type="NCBI Taxonomy" id="2866384"/>
    <lineage>
        <taxon>Archaea</taxon>
        <taxon>Methanobacteriati</taxon>
        <taxon>Methanobacteriota</taxon>
        <taxon>Thermococci</taxon>
        <taxon>Thermococcales</taxon>
        <taxon>Thermococcaceae</taxon>
        <taxon>Thermococcus</taxon>
    </lineage>
</organism>
<dbReference type="PANTHER" id="PTHR37316">
    <property type="entry name" value="TEICHOIC ACID GLYCEROL-PHOSPHATE PRIMASE"/>
    <property type="match status" value="1"/>
</dbReference>
<name>A0A9E7SCE5_9EURY</name>
<comment type="similarity">
    <text evidence="2">Belongs to the CDP-glycerol glycerophosphotransferase family.</text>
</comment>
<dbReference type="PANTHER" id="PTHR37316:SF3">
    <property type="entry name" value="TEICHOIC ACID GLYCEROL-PHOSPHATE TRANSFERASE"/>
    <property type="match status" value="1"/>
</dbReference>
<dbReference type="InterPro" id="IPR043149">
    <property type="entry name" value="TagF_N"/>
</dbReference>
<evidence type="ECO:0000256" key="7">
    <source>
        <dbReference type="SAM" id="Phobius"/>
    </source>
</evidence>
<dbReference type="EMBL" id="CP080572">
    <property type="protein sequence ID" value="USG99097.1"/>
    <property type="molecule type" value="Genomic_DNA"/>
</dbReference>
<evidence type="ECO:0000256" key="4">
    <source>
        <dbReference type="ARBA" id="ARBA00022679"/>
    </source>
</evidence>
<dbReference type="RefSeq" id="WP_256468491.1">
    <property type="nucleotide sequence ID" value="NZ_CP080572.1"/>
</dbReference>
<dbReference type="Gene3D" id="3.40.50.11820">
    <property type="match status" value="1"/>
</dbReference>
<keyword evidence="7" id="KW-1133">Transmembrane helix</keyword>
<keyword evidence="7" id="KW-0812">Transmembrane</keyword>
<reference evidence="8 9" key="1">
    <citation type="submission" date="2021-08" db="EMBL/GenBank/DDBJ databases">
        <title>Thermococcus onnuriiensis IOH2.</title>
        <authorList>
            <person name="Park Y.-J."/>
        </authorList>
    </citation>
    <scope>NUCLEOTIDE SEQUENCE [LARGE SCALE GENOMIC DNA]</scope>
    <source>
        <strain evidence="8 9">IOH2</strain>
    </source>
</reference>
<evidence type="ECO:0000256" key="1">
    <source>
        <dbReference type="ARBA" id="ARBA00004202"/>
    </source>
</evidence>
<comment type="subcellular location">
    <subcellularLocation>
        <location evidence="1">Cell membrane</location>
        <topology evidence="1">Peripheral membrane protein</topology>
    </subcellularLocation>
</comment>
<keyword evidence="3" id="KW-1003">Cell membrane</keyword>
<evidence type="ECO:0000256" key="6">
    <source>
        <dbReference type="ARBA" id="ARBA00023136"/>
    </source>
</evidence>
<dbReference type="AlphaFoldDB" id="A0A9E7SCE5"/>
<accession>A0A9E7SCE5</accession>
<dbReference type="Proteomes" id="UP001056425">
    <property type="component" value="Chromosome"/>
</dbReference>
<dbReference type="InterPro" id="IPR043148">
    <property type="entry name" value="TagF_C"/>
</dbReference>
<keyword evidence="4" id="KW-0808">Transferase</keyword>
<dbReference type="InterPro" id="IPR007554">
    <property type="entry name" value="Glycerophosphate_synth"/>
</dbReference>
<keyword evidence="6 7" id="KW-0472">Membrane</keyword>
<dbReference type="SUPFAM" id="SSF53756">
    <property type="entry name" value="UDP-Glycosyltransferase/glycogen phosphorylase"/>
    <property type="match status" value="1"/>
</dbReference>
<keyword evidence="9" id="KW-1185">Reference proteome</keyword>
<evidence type="ECO:0000256" key="2">
    <source>
        <dbReference type="ARBA" id="ARBA00010488"/>
    </source>
</evidence>
<evidence type="ECO:0000313" key="9">
    <source>
        <dbReference type="Proteomes" id="UP001056425"/>
    </source>
</evidence>
<dbReference type="KEGG" id="thei:K1720_05985"/>
<evidence type="ECO:0000256" key="3">
    <source>
        <dbReference type="ARBA" id="ARBA00022475"/>
    </source>
</evidence>
<protein>
    <submittedName>
        <fullName evidence="8">CDP-glycerol glycerophosphotransferase family protein</fullName>
    </submittedName>
</protein>
<dbReference type="GO" id="GO:0047355">
    <property type="term" value="F:CDP-glycerol glycerophosphotransferase activity"/>
    <property type="evidence" value="ECO:0007669"/>
    <property type="project" value="InterPro"/>
</dbReference>
<dbReference type="InterPro" id="IPR051612">
    <property type="entry name" value="Teichoic_Acid_Biosynth"/>
</dbReference>
<evidence type="ECO:0000256" key="5">
    <source>
        <dbReference type="ARBA" id="ARBA00022944"/>
    </source>
</evidence>